<evidence type="ECO:0000256" key="7">
    <source>
        <dbReference type="ARBA" id="ARBA00048348"/>
    </source>
</evidence>
<organism evidence="10 11">
    <name type="scientific">Rubus argutus</name>
    <name type="common">Southern blackberry</name>
    <dbReference type="NCBI Taxonomy" id="59490"/>
    <lineage>
        <taxon>Eukaryota</taxon>
        <taxon>Viridiplantae</taxon>
        <taxon>Streptophyta</taxon>
        <taxon>Embryophyta</taxon>
        <taxon>Tracheophyta</taxon>
        <taxon>Spermatophyta</taxon>
        <taxon>Magnoliopsida</taxon>
        <taxon>eudicotyledons</taxon>
        <taxon>Gunneridae</taxon>
        <taxon>Pentapetalae</taxon>
        <taxon>rosids</taxon>
        <taxon>fabids</taxon>
        <taxon>Rosales</taxon>
        <taxon>Rosaceae</taxon>
        <taxon>Rosoideae</taxon>
        <taxon>Rosoideae incertae sedis</taxon>
        <taxon>Rubus</taxon>
    </lineage>
</organism>
<dbReference type="InterPro" id="IPR036874">
    <property type="entry name" value="Carbonic_anhydrase_sf"/>
</dbReference>
<evidence type="ECO:0000256" key="2">
    <source>
        <dbReference type="ARBA" id="ARBA00006217"/>
    </source>
</evidence>
<dbReference type="GO" id="GO:0004089">
    <property type="term" value="F:carbonate dehydratase activity"/>
    <property type="evidence" value="ECO:0007669"/>
    <property type="project" value="UniProtKB-UniRule"/>
</dbReference>
<keyword evidence="8" id="KW-0479">Metal-binding</keyword>
<evidence type="ECO:0000256" key="9">
    <source>
        <dbReference type="RuleBase" id="RU003956"/>
    </source>
</evidence>
<dbReference type="EC" id="4.2.1.1" evidence="3 9"/>
<evidence type="ECO:0000256" key="6">
    <source>
        <dbReference type="ARBA" id="ARBA00023239"/>
    </source>
</evidence>
<evidence type="ECO:0000313" key="11">
    <source>
        <dbReference type="Proteomes" id="UP001457282"/>
    </source>
</evidence>
<evidence type="ECO:0000256" key="1">
    <source>
        <dbReference type="ARBA" id="ARBA00002904"/>
    </source>
</evidence>
<accession>A0AAW1XV26</accession>
<protein>
    <recommendedName>
        <fullName evidence="3 9">Carbonic anhydrase</fullName>
        <ecNumber evidence="3 9">4.2.1.1</ecNumber>
    </recommendedName>
    <alternativeName>
        <fullName evidence="9">Carbonate dehydratase</fullName>
    </alternativeName>
</protein>
<reference evidence="10 11" key="1">
    <citation type="journal article" date="2023" name="G3 (Bethesda)">
        <title>A chromosome-length genome assembly and annotation of blackberry (Rubus argutus, cv. 'Hillquist').</title>
        <authorList>
            <person name="Bruna T."/>
            <person name="Aryal R."/>
            <person name="Dudchenko O."/>
            <person name="Sargent D.J."/>
            <person name="Mead D."/>
            <person name="Buti M."/>
            <person name="Cavallini A."/>
            <person name="Hytonen T."/>
            <person name="Andres J."/>
            <person name="Pham M."/>
            <person name="Weisz D."/>
            <person name="Mascagni F."/>
            <person name="Usai G."/>
            <person name="Natali L."/>
            <person name="Bassil N."/>
            <person name="Fernandez G.E."/>
            <person name="Lomsadze A."/>
            <person name="Armour M."/>
            <person name="Olukolu B."/>
            <person name="Poorten T."/>
            <person name="Britton C."/>
            <person name="Davik J."/>
            <person name="Ashrafi H."/>
            <person name="Aiden E.L."/>
            <person name="Borodovsky M."/>
            <person name="Worthington M."/>
        </authorList>
    </citation>
    <scope>NUCLEOTIDE SEQUENCE [LARGE SCALE GENOMIC DNA]</scope>
    <source>
        <strain evidence="10">PI 553951</strain>
    </source>
</reference>
<comment type="cofactor">
    <cofactor evidence="8">
        <name>Zn(2+)</name>
        <dbReference type="ChEBI" id="CHEBI:29105"/>
    </cofactor>
    <text evidence="8">Binds 1 zinc ion per subunit.</text>
</comment>
<keyword evidence="5 8" id="KW-0862">Zinc</keyword>
<dbReference type="FunFam" id="3.40.1050.10:FF:000003">
    <property type="entry name" value="Carbonic anhydrase"/>
    <property type="match status" value="1"/>
</dbReference>
<feature type="binding site" evidence="8">
    <location>
        <position position="101"/>
    </location>
    <ligand>
        <name>Zn(2+)</name>
        <dbReference type="ChEBI" id="CHEBI:29105"/>
    </ligand>
</feature>
<evidence type="ECO:0000256" key="8">
    <source>
        <dbReference type="PIRSR" id="PIRSR601765-1"/>
    </source>
</evidence>
<dbReference type="SMART" id="SM00947">
    <property type="entry name" value="Pro_CA"/>
    <property type="match status" value="1"/>
</dbReference>
<dbReference type="PANTHER" id="PTHR11002">
    <property type="entry name" value="CARBONIC ANHYDRASE"/>
    <property type="match status" value="1"/>
</dbReference>
<evidence type="ECO:0000313" key="10">
    <source>
        <dbReference type="EMBL" id="KAK9940462.1"/>
    </source>
</evidence>
<feature type="binding site" evidence="8">
    <location>
        <position position="161"/>
    </location>
    <ligand>
        <name>Zn(2+)</name>
        <dbReference type="ChEBI" id="CHEBI:29105"/>
    </ligand>
</feature>
<dbReference type="CDD" id="cd00884">
    <property type="entry name" value="beta_CA_cladeB"/>
    <property type="match status" value="1"/>
</dbReference>
<sequence length="274" mass="30577">MTSQLSDVTNYIQDLQKKLVSEKEDLEDVAATKLQNLAVEFNELNWAGPMVPTGPITLPFDPVKRLIDGFKHFKTSYFDTHPALFDELALGQSPKFMVFSCSDSRVCPSHVLHFQPGEVFMVRNIANMVPAFDQLKHSGVGATLEYAVKELGVANILVMGHSNCGGIKRLMSYPEDGSVAFDFIDEWVKMGLPAKTKVITEEAAGSADFHEKCERCARESVNLSLANLLTYPFVQKAHLEKQLALRGGYYDFVNGIFELWELQSHISNPITVQT</sequence>
<comment type="similarity">
    <text evidence="2 9">Belongs to the beta-class carbonic anhydrase family.</text>
</comment>
<name>A0AAW1XV26_RUBAR</name>
<dbReference type="AlphaFoldDB" id="A0AAW1XV26"/>
<dbReference type="SUPFAM" id="SSF53056">
    <property type="entry name" value="beta-carbonic anhydrase, cab"/>
    <property type="match status" value="1"/>
</dbReference>
<feature type="binding site" evidence="8">
    <location>
        <position position="164"/>
    </location>
    <ligand>
        <name>Zn(2+)</name>
        <dbReference type="ChEBI" id="CHEBI:29105"/>
    </ligand>
</feature>
<comment type="function">
    <text evidence="1 9">Reversible hydration of carbon dioxide.</text>
</comment>
<dbReference type="GO" id="GO:0015976">
    <property type="term" value="P:carbon utilization"/>
    <property type="evidence" value="ECO:0007669"/>
    <property type="project" value="InterPro"/>
</dbReference>
<evidence type="ECO:0000256" key="3">
    <source>
        <dbReference type="ARBA" id="ARBA00012925"/>
    </source>
</evidence>
<gene>
    <name evidence="10" type="ORF">M0R45_017123</name>
</gene>
<dbReference type="InterPro" id="IPR015892">
    <property type="entry name" value="Carbonic_anhydrase_CS"/>
</dbReference>
<dbReference type="InterPro" id="IPR045066">
    <property type="entry name" value="Beta_CA_cladeB"/>
</dbReference>
<keyword evidence="6 9" id="KW-0456">Lyase</keyword>
<dbReference type="Proteomes" id="UP001457282">
    <property type="component" value="Unassembled WGS sequence"/>
</dbReference>
<feature type="binding site" evidence="8">
    <location>
        <position position="103"/>
    </location>
    <ligand>
        <name>Zn(2+)</name>
        <dbReference type="ChEBI" id="CHEBI:29105"/>
    </ligand>
</feature>
<keyword evidence="11" id="KW-1185">Reference proteome</keyword>
<dbReference type="GO" id="GO:0008270">
    <property type="term" value="F:zinc ion binding"/>
    <property type="evidence" value="ECO:0007669"/>
    <property type="project" value="UniProtKB-UniRule"/>
</dbReference>
<dbReference type="InterPro" id="IPR001765">
    <property type="entry name" value="Carbonic_anhydrase"/>
</dbReference>
<dbReference type="PANTHER" id="PTHR11002:SF45">
    <property type="entry name" value="CARBONIC ANHYDRASE"/>
    <property type="match status" value="1"/>
</dbReference>
<dbReference type="EMBL" id="JBEDUW010000003">
    <property type="protein sequence ID" value="KAK9940462.1"/>
    <property type="molecule type" value="Genomic_DNA"/>
</dbReference>
<dbReference type="Gene3D" id="3.40.1050.10">
    <property type="entry name" value="Carbonic anhydrase"/>
    <property type="match status" value="1"/>
</dbReference>
<comment type="catalytic activity">
    <reaction evidence="7 9">
        <text>hydrogencarbonate + H(+) = CO2 + H2O</text>
        <dbReference type="Rhea" id="RHEA:10748"/>
        <dbReference type="ChEBI" id="CHEBI:15377"/>
        <dbReference type="ChEBI" id="CHEBI:15378"/>
        <dbReference type="ChEBI" id="CHEBI:16526"/>
        <dbReference type="ChEBI" id="CHEBI:17544"/>
        <dbReference type="EC" id="4.2.1.1"/>
    </reaction>
</comment>
<dbReference type="PROSITE" id="PS00705">
    <property type="entry name" value="PROK_CO2_ANHYDRASE_2"/>
    <property type="match status" value="1"/>
</dbReference>
<proteinExistence type="inferred from homology"/>
<evidence type="ECO:0000256" key="5">
    <source>
        <dbReference type="ARBA" id="ARBA00022833"/>
    </source>
</evidence>
<dbReference type="PROSITE" id="PS00704">
    <property type="entry name" value="PROK_CO2_ANHYDRASE_1"/>
    <property type="match status" value="1"/>
</dbReference>
<comment type="caution">
    <text evidence="10">The sequence shown here is derived from an EMBL/GenBank/DDBJ whole genome shotgun (WGS) entry which is preliminary data.</text>
</comment>
<evidence type="ECO:0000256" key="4">
    <source>
        <dbReference type="ARBA" id="ARBA00022799"/>
    </source>
</evidence>
<keyword evidence="4" id="KW-0702">S-nitrosylation</keyword>
<dbReference type="Pfam" id="PF00484">
    <property type="entry name" value="Pro_CA"/>
    <property type="match status" value="1"/>
</dbReference>